<dbReference type="EMBL" id="JBBJCI010000141">
    <property type="protein sequence ID" value="KAK7242675.1"/>
    <property type="molecule type" value="Genomic_DNA"/>
</dbReference>
<dbReference type="InterPro" id="IPR008271">
    <property type="entry name" value="Ser/Thr_kinase_AS"/>
</dbReference>
<reference evidence="3 4" key="1">
    <citation type="submission" date="2024-03" db="EMBL/GenBank/DDBJ databases">
        <title>Aureococcus anophagefferens CCMP1851 and Kratosvirus quantuckense: Draft genome of a second virus-susceptible host strain in the model system.</title>
        <authorList>
            <person name="Chase E."/>
            <person name="Truchon A.R."/>
            <person name="Schepens W."/>
            <person name="Wilhelm S.W."/>
        </authorList>
    </citation>
    <scope>NUCLEOTIDE SEQUENCE [LARGE SCALE GENOMIC DNA]</scope>
    <source>
        <strain evidence="3 4">CCMP1851</strain>
    </source>
</reference>
<dbReference type="CDD" id="cd05117">
    <property type="entry name" value="STKc_CAMK"/>
    <property type="match status" value="1"/>
</dbReference>
<accession>A0ABR1G1Z6</accession>
<feature type="region of interest" description="Disordered" evidence="1">
    <location>
        <begin position="95"/>
        <end position="114"/>
    </location>
</feature>
<evidence type="ECO:0000313" key="3">
    <source>
        <dbReference type="EMBL" id="KAK7242675.1"/>
    </source>
</evidence>
<organism evidence="3 4">
    <name type="scientific">Aureococcus anophagefferens</name>
    <name type="common">Harmful bloom alga</name>
    <dbReference type="NCBI Taxonomy" id="44056"/>
    <lineage>
        <taxon>Eukaryota</taxon>
        <taxon>Sar</taxon>
        <taxon>Stramenopiles</taxon>
        <taxon>Ochrophyta</taxon>
        <taxon>Pelagophyceae</taxon>
        <taxon>Pelagomonadales</taxon>
        <taxon>Pelagomonadaceae</taxon>
        <taxon>Aureococcus</taxon>
    </lineage>
</organism>
<dbReference type="PROSITE" id="PS50011">
    <property type="entry name" value="PROTEIN_KINASE_DOM"/>
    <property type="match status" value="1"/>
</dbReference>
<feature type="compositionally biased region" description="Polar residues" evidence="1">
    <location>
        <begin position="97"/>
        <end position="114"/>
    </location>
</feature>
<sequence>MQFEARRPPARCDLLRCWRMATGAGSDDDSDGERDSSFCLPSAAGSSAPWASAPIAVRERNSSGAGAASPAGVAGGSGFARERFGDHYDLGPIIGRGSTSTVHRSTQKRSGTSWATKVITEEQLRGGQFGALADQFATEIAALRSCHHPNIIRLEDAIITDGCLYLVLEHLRGGELFDYVVARGTLSEAEASGILRDLASAVRYMHAKGIIHRDLKPENLLLTREPPPGMVPEVKIIDFGLSKMLTEPSSIATSFLGTRGYLAPEMLKRQHYSKAVDMWAFGVIAYILLCGCLPFDDDSAKVSSPLLGRKFELRYPSWAQSLSAGAKSFLAALLDVDPKRRATAAKILDHPWLRGDAAAATSLLRSPAMLRHVPRTPKAHRPPPPPAATSRPPAHRAQVGVVRRKNSF</sequence>
<dbReference type="Pfam" id="PF00069">
    <property type="entry name" value="Pkinase"/>
    <property type="match status" value="1"/>
</dbReference>
<feature type="domain" description="Protein kinase" evidence="2">
    <location>
        <begin position="88"/>
        <end position="353"/>
    </location>
</feature>
<dbReference type="Proteomes" id="UP001363151">
    <property type="component" value="Unassembled WGS sequence"/>
</dbReference>
<feature type="compositionally biased region" description="Low complexity" evidence="1">
    <location>
        <begin position="388"/>
        <end position="397"/>
    </location>
</feature>
<dbReference type="GO" id="GO:0016301">
    <property type="term" value="F:kinase activity"/>
    <property type="evidence" value="ECO:0007669"/>
    <property type="project" value="UniProtKB-KW"/>
</dbReference>
<keyword evidence="3" id="KW-0808">Transferase</keyword>
<feature type="region of interest" description="Disordered" evidence="1">
    <location>
        <begin position="374"/>
        <end position="408"/>
    </location>
</feature>
<dbReference type="PROSITE" id="PS00108">
    <property type="entry name" value="PROTEIN_KINASE_ST"/>
    <property type="match status" value="1"/>
</dbReference>
<dbReference type="PANTHER" id="PTHR24347">
    <property type="entry name" value="SERINE/THREONINE-PROTEIN KINASE"/>
    <property type="match status" value="1"/>
</dbReference>
<dbReference type="Gene3D" id="1.10.510.10">
    <property type="entry name" value="Transferase(Phosphotransferase) domain 1"/>
    <property type="match status" value="1"/>
</dbReference>
<dbReference type="SUPFAM" id="SSF56112">
    <property type="entry name" value="Protein kinase-like (PK-like)"/>
    <property type="match status" value="1"/>
</dbReference>
<dbReference type="InterPro" id="IPR000719">
    <property type="entry name" value="Prot_kinase_dom"/>
</dbReference>
<keyword evidence="4" id="KW-1185">Reference proteome</keyword>
<dbReference type="InterPro" id="IPR011009">
    <property type="entry name" value="Kinase-like_dom_sf"/>
</dbReference>
<evidence type="ECO:0000259" key="2">
    <source>
        <dbReference type="PROSITE" id="PS50011"/>
    </source>
</evidence>
<gene>
    <name evidence="3" type="ORF">SO694_00016310</name>
</gene>
<evidence type="ECO:0000313" key="4">
    <source>
        <dbReference type="Proteomes" id="UP001363151"/>
    </source>
</evidence>
<protein>
    <submittedName>
        <fullName evidence="3">Protein serine/threonine kinase</fullName>
    </submittedName>
</protein>
<comment type="caution">
    <text evidence="3">The sequence shown here is derived from an EMBL/GenBank/DDBJ whole genome shotgun (WGS) entry which is preliminary data.</text>
</comment>
<proteinExistence type="predicted"/>
<dbReference type="SMART" id="SM00220">
    <property type="entry name" value="S_TKc"/>
    <property type="match status" value="1"/>
</dbReference>
<keyword evidence="3" id="KW-0418">Kinase</keyword>
<name>A0ABR1G1Z6_AURAN</name>
<evidence type="ECO:0000256" key="1">
    <source>
        <dbReference type="SAM" id="MobiDB-lite"/>
    </source>
</evidence>